<dbReference type="AlphaFoldDB" id="A0A8H7WK33"/>
<feature type="transmembrane region" description="Helical" evidence="10">
    <location>
        <begin position="20"/>
        <end position="37"/>
    </location>
</feature>
<protein>
    <recommendedName>
        <fullName evidence="13">Cytochrome P450</fullName>
    </recommendedName>
</protein>
<evidence type="ECO:0000256" key="6">
    <source>
        <dbReference type="ARBA" id="ARBA00023004"/>
    </source>
</evidence>
<feature type="binding site" description="axial binding residue" evidence="8">
    <location>
        <position position="376"/>
    </location>
    <ligand>
        <name>heme</name>
        <dbReference type="ChEBI" id="CHEBI:30413"/>
    </ligand>
    <ligandPart>
        <name>Fe</name>
        <dbReference type="ChEBI" id="CHEBI:18248"/>
    </ligandPart>
</feature>
<keyword evidence="5 9" id="KW-0560">Oxidoreductase</keyword>
<sequence>MVNQTLNQLTGDHLIKSREGIWTASILLLGICYLASFRMRNFSNFPLINDGKNPKSQFRTNAKNLIAQGFQKVRSCNNEATLSSCLEDTWASCTDWHEVDLKADVLTFVARLSSRIFNGEELTRNEEWLRISKEYAVNLFIAIRICRIVPAPFRWLVERLLPLCRKVRRDHAAGARILAPILAGRRAEIAAARQEGREPNFPDDSIEWFRNASKGRSYNDSDIQLGLSIAAIHTTSDLLGQALLNLGAHPEMMSPLRKEAVEVLGRHGWKKVALAELRILDSFLKETQRLKPIAMTSMHRLATADVKLPNGIKIRKGERTAISSHRMWSESDYNDPETFDGFRFVKRRKLPGYEHKSHLISTSADHMGFSHGKHACPGRFFAANEVKIAMVHVILKYDLKLEDPKDASWMTHGVNMFVNPKAKISIRRREEKIDMDSLVTEE</sequence>
<dbReference type="PANTHER" id="PTHR46206:SF2">
    <property type="entry name" value="CYTOCHROME P450 MONOOXYGENASE AUSG-RELATED"/>
    <property type="match status" value="1"/>
</dbReference>
<comment type="similarity">
    <text evidence="2 9">Belongs to the cytochrome P450 family.</text>
</comment>
<dbReference type="InterPro" id="IPR001128">
    <property type="entry name" value="Cyt_P450"/>
</dbReference>
<dbReference type="PROSITE" id="PS00086">
    <property type="entry name" value="CYTOCHROME_P450"/>
    <property type="match status" value="1"/>
</dbReference>
<dbReference type="GO" id="GO:0016705">
    <property type="term" value="F:oxidoreductase activity, acting on paired donors, with incorporation or reduction of molecular oxygen"/>
    <property type="evidence" value="ECO:0007669"/>
    <property type="project" value="InterPro"/>
</dbReference>
<accession>A0A8H7WK33</accession>
<dbReference type="PANTHER" id="PTHR46206">
    <property type="entry name" value="CYTOCHROME P450"/>
    <property type="match status" value="1"/>
</dbReference>
<dbReference type="GO" id="GO:0020037">
    <property type="term" value="F:heme binding"/>
    <property type="evidence" value="ECO:0007669"/>
    <property type="project" value="InterPro"/>
</dbReference>
<evidence type="ECO:0008006" key="13">
    <source>
        <dbReference type="Google" id="ProtNLM"/>
    </source>
</evidence>
<dbReference type="InterPro" id="IPR017972">
    <property type="entry name" value="Cyt_P450_CS"/>
</dbReference>
<evidence type="ECO:0000256" key="5">
    <source>
        <dbReference type="ARBA" id="ARBA00023002"/>
    </source>
</evidence>
<keyword evidence="12" id="KW-1185">Reference proteome</keyword>
<name>A0A8H7WK33_9HELO</name>
<dbReference type="SUPFAM" id="SSF48264">
    <property type="entry name" value="Cytochrome P450"/>
    <property type="match status" value="1"/>
</dbReference>
<evidence type="ECO:0000313" key="11">
    <source>
        <dbReference type="EMBL" id="KAG4426325.1"/>
    </source>
</evidence>
<gene>
    <name evidence="11" type="ORF">IFR04_000508</name>
</gene>
<dbReference type="InterPro" id="IPR002403">
    <property type="entry name" value="Cyt_P450_E_grp-IV"/>
</dbReference>
<evidence type="ECO:0000256" key="7">
    <source>
        <dbReference type="ARBA" id="ARBA00023033"/>
    </source>
</evidence>
<evidence type="ECO:0000256" key="9">
    <source>
        <dbReference type="RuleBase" id="RU000461"/>
    </source>
</evidence>
<dbReference type="Proteomes" id="UP000664132">
    <property type="component" value="Unassembled WGS sequence"/>
</dbReference>
<evidence type="ECO:0000256" key="4">
    <source>
        <dbReference type="ARBA" id="ARBA00022723"/>
    </source>
</evidence>
<dbReference type="OrthoDB" id="1844152at2759"/>
<keyword evidence="4 8" id="KW-0479">Metal-binding</keyword>
<keyword evidence="3 8" id="KW-0349">Heme</keyword>
<reference evidence="11" key="1">
    <citation type="submission" date="2021-02" db="EMBL/GenBank/DDBJ databases">
        <title>Genome sequence Cadophora malorum strain M34.</title>
        <authorList>
            <person name="Stefanovic E."/>
            <person name="Vu D."/>
            <person name="Scully C."/>
            <person name="Dijksterhuis J."/>
            <person name="Roader J."/>
            <person name="Houbraken J."/>
        </authorList>
    </citation>
    <scope>NUCLEOTIDE SEQUENCE</scope>
    <source>
        <strain evidence="11">M34</strain>
    </source>
</reference>
<keyword evidence="10" id="KW-0472">Membrane</keyword>
<dbReference type="Gene3D" id="1.10.630.10">
    <property type="entry name" value="Cytochrome P450"/>
    <property type="match status" value="1"/>
</dbReference>
<keyword evidence="10" id="KW-0812">Transmembrane</keyword>
<dbReference type="GO" id="GO:0005506">
    <property type="term" value="F:iron ion binding"/>
    <property type="evidence" value="ECO:0007669"/>
    <property type="project" value="InterPro"/>
</dbReference>
<dbReference type="Pfam" id="PF00067">
    <property type="entry name" value="p450"/>
    <property type="match status" value="1"/>
</dbReference>
<evidence type="ECO:0000256" key="10">
    <source>
        <dbReference type="SAM" id="Phobius"/>
    </source>
</evidence>
<evidence type="ECO:0000256" key="2">
    <source>
        <dbReference type="ARBA" id="ARBA00010617"/>
    </source>
</evidence>
<comment type="caution">
    <text evidence="11">The sequence shown here is derived from an EMBL/GenBank/DDBJ whole genome shotgun (WGS) entry which is preliminary data.</text>
</comment>
<dbReference type="EMBL" id="JAFJYH010000003">
    <property type="protein sequence ID" value="KAG4426325.1"/>
    <property type="molecule type" value="Genomic_DNA"/>
</dbReference>
<dbReference type="GO" id="GO:0004497">
    <property type="term" value="F:monooxygenase activity"/>
    <property type="evidence" value="ECO:0007669"/>
    <property type="project" value="UniProtKB-KW"/>
</dbReference>
<comment type="cofactor">
    <cofactor evidence="1 8">
        <name>heme</name>
        <dbReference type="ChEBI" id="CHEBI:30413"/>
    </cofactor>
</comment>
<keyword evidence="10" id="KW-1133">Transmembrane helix</keyword>
<evidence type="ECO:0000256" key="3">
    <source>
        <dbReference type="ARBA" id="ARBA00022617"/>
    </source>
</evidence>
<evidence type="ECO:0000256" key="1">
    <source>
        <dbReference type="ARBA" id="ARBA00001971"/>
    </source>
</evidence>
<dbReference type="PRINTS" id="PR00465">
    <property type="entry name" value="EP450IV"/>
</dbReference>
<evidence type="ECO:0000313" key="12">
    <source>
        <dbReference type="Proteomes" id="UP000664132"/>
    </source>
</evidence>
<keyword evidence="7 9" id="KW-0503">Monooxygenase</keyword>
<keyword evidence="6 8" id="KW-0408">Iron</keyword>
<dbReference type="CDD" id="cd11041">
    <property type="entry name" value="CYP503A1-like"/>
    <property type="match status" value="1"/>
</dbReference>
<dbReference type="InterPro" id="IPR036396">
    <property type="entry name" value="Cyt_P450_sf"/>
</dbReference>
<proteinExistence type="inferred from homology"/>
<organism evidence="11 12">
    <name type="scientific">Cadophora malorum</name>
    <dbReference type="NCBI Taxonomy" id="108018"/>
    <lineage>
        <taxon>Eukaryota</taxon>
        <taxon>Fungi</taxon>
        <taxon>Dikarya</taxon>
        <taxon>Ascomycota</taxon>
        <taxon>Pezizomycotina</taxon>
        <taxon>Leotiomycetes</taxon>
        <taxon>Helotiales</taxon>
        <taxon>Ploettnerulaceae</taxon>
        <taxon>Cadophora</taxon>
    </lineage>
</organism>
<evidence type="ECO:0000256" key="8">
    <source>
        <dbReference type="PIRSR" id="PIRSR602403-1"/>
    </source>
</evidence>